<evidence type="ECO:0008006" key="4">
    <source>
        <dbReference type="Google" id="ProtNLM"/>
    </source>
</evidence>
<feature type="region of interest" description="Disordered" evidence="1">
    <location>
        <begin position="133"/>
        <end position="168"/>
    </location>
</feature>
<evidence type="ECO:0000313" key="2">
    <source>
        <dbReference type="EMBL" id="GGK35976.1"/>
    </source>
</evidence>
<dbReference type="Proteomes" id="UP000647587">
    <property type="component" value="Unassembled WGS sequence"/>
</dbReference>
<evidence type="ECO:0000256" key="1">
    <source>
        <dbReference type="SAM" id="MobiDB-lite"/>
    </source>
</evidence>
<evidence type="ECO:0000313" key="3">
    <source>
        <dbReference type="Proteomes" id="UP000647587"/>
    </source>
</evidence>
<feature type="compositionally biased region" description="Basic and acidic residues" evidence="1">
    <location>
        <begin position="149"/>
        <end position="162"/>
    </location>
</feature>
<keyword evidence="3" id="KW-1185">Reference proteome</keyword>
<gene>
    <name evidence="2" type="ORF">GCM10008955_32420</name>
</gene>
<proteinExistence type="predicted"/>
<reference evidence="3" key="1">
    <citation type="journal article" date="2019" name="Int. J. Syst. Evol. Microbiol.">
        <title>The Global Catalogue of Microorganisms (GCM) 10K type strain sequencing project: providing services to taxonomists for standard genome sequencing and annotation.</title>
        <authorList>
            <consortium name="The Broad Institute Genomics Platform"/>
            <consortium name="The Broad Institute Genome Sequencing Center for Infectious Disease"/>
            <person name="Wu L."/>
            <person name="Ma J."/>
        </authorList>
    </citation>
    <scope>NUCLEOTIDE SEQUENCE [LARGE SCALE GENOMIC DNA]</scope>
    <source>
        <strain evidence="3">JCM 30331</strain>
    </source>
</reference>
<sequence>MNKLPLYGWLLLGLLVLPGCDAAEKKHYEQRQQTLDRNNARYYLTQCVQAIERRRAVLGASEGQLPGQLNGKSCESRLLGDYSLDPTQGNIIKKSVIKLDDSRLSAYTIEVHGRDGELYTYVDRGIAAASAEQAGTFADSSDGGTRPAQPDHTEGDIEKPEVEENQDQ</sequence>
<organism evidence="2 3">
    <name type="scientific">Deinococcus malanensis</name>
    <dbReference type="NCBI Taxonomy" id="1706855"/>
    <lineage>
        <taxon>Bacteria</taxon>
        <taxon>Thermotogati</taxon>
        <taxon>Deinococcota</taxon>
        <taxon>Deinococci</taxon>
        <taxon>Deinococcales</taxon>
        <taxon>Deinococcaceae</taxon>
        <taxon>Deinococcus</taxon>
    </lineage>
</organism>
<protein>
    <recommendedName>
        <fullName evidence="4">Lipoprotein</fullName>
    </recommendedName>
</protein>
<dbReference type="EMBL" id="BMPP01000015">
    <property type="protein sequence ID" value="GGK35976.1"/>
    <property type="molecule type" value="Genomic_DNA"/>
</dbReference>
<name>A0ABQ2EZK2_9DEIO</name>
<accession>A0ABQ2EZK2</accession>
<dbReference type="RefSeq" id="WP_189010637.1">
    <property type="nucleotide sequence ID" value="NZ_BMPP01000015.1"/>
</dbReference>
<comment type="caution">
    <text evidence="2">The sequence shown here is derived from an EMBL/GenBank/DDBJ whole genome shotgun (WGS) entry which is preliminary data.</text>
</comment>